<protein>
    <submittedName>
        <fullName evidence="4">Thiamine phosphate synthase</fullName>
    </submittedName>
</protein>
<feature type="domain" description="Thiamine phosphate synthase/TenI" evidence="3">
    <location>
        <begin position="9"/>
        <end position="176"/>
    </location>
</feature>
<dbReference type="Pfam" id="PF02581">
    <property type="entry name" value="TMP-TENI"/>
    <property type="match status" value="1"/>
</dbReference>
<dbReference type="Proteomes" id="UP001364156">
    <property type="component" value="Chromosome"/>
</dbReference>
<dbReference type="PANTHER" id="PTHR20857:SF15">
    <property type="entry name" value="THIAMINE-PHOSPHATE SYNTHASE"/>
    <property type="match status" value="1"/>
</dbReference>
<evidence type="ECO:0000256" key="2">
    <source>
        <dbReference type="ARBA" id="ARBA00022977"/>
    </source>
</evidence>
<dbReference type="CDD" id="cd00564">
    <property type="entry name" value="TMP_TenI"/>
    <property type="match status" value="1"/>
</dbReference>
<dbReference type="SUPFAM" id="SSF51391">
    <property type="entry name" value="Thiamin phosphate synthase"/>
    <property type="match status" value="1"/>
</dbReference>
<comment type="pathway">
    <text evidence="1">Cofactor biosynthesis; thiamine diphosphate biosynthesis.</text>
</comment>
<dbReference type="InterPro" id="IPR022998">
    <property type="entry name" value="ThiamineP_synth_TenI"/>
</dbReference>
<organism evidence="4 5">
    <name type="scientific">Roseovarius phycicola</name>
    <dbReference type="NCBI Taxonomy" id="3080976"/>
    <lineage>
        <taxon>Bacteria</taxon>
        <taxon>Pseudomonadati</taxon>
        <taxon>Pseudomonadota</taxon>
        <taxon>Alphaproteobacteria</taxon>
        <taxon>Rhodobacterales</taxon>
        <taxon>Roseobacteraceae</taxon>
        <taxon>Roseovarius</taxon>
    </lineage>
</organism>
<evidence type="ECO:0000259" key="3">
    <source>
        <dbReference type="Pfam" id="PF02581"/>
    </source>
</evidence>
<proteinExistence type="predicted"/>
<dbReference type="InterPro" id="IPR036206">
    <property type="entry name" value="ThiamineP_synth_sf"/>
</dbReference>
<gene>
    <name evidence="4" type="ORF">RZ517_09785</name>
</gene>
<dbReference type="RefSeq" id="WP_338547996.1">
    <property type="nucleotide sequence ID" value="NZ_CP146069.1"/>
</dbReference>
<dbReference type="PANTHER" id="PTHR20857">
    <property type="entry name" value="THIAMINE-PHOSPHATE PYROPHOSPHORYLASE"/>
    <property type="match status" value="1"/>
</dbReference>
<dbReference type="Gene3D" id="3.20.20.70">
    <property type="entry name" value="Aldolase class I"/>
    <property type="match status" value="1"/>
</dbReference>
<evidence type="ECO:0000313" key="4">
    <source>
        <dbReference type="EMBL" id="WWR45108.1"/>
    </source>
</evidence>
<evidence type="ECO:0000313" key="5">
    <source>
        <dbReference type="Proteomes" id="UP001364156"/>
    </source>
</evidence>
<keyword evidence="5" id="KW-1185">Reference proteome</keyword>
<keyword evidence="2" id="KW-0784">Thiamine biosynthesis</keyword>
<reference evidence="4 5" key="1">
    <citation type="submission" date="2023-10" db="EMBL/GenBank/DDBJ databases">
        <title>Roseovarius strain S88 nov., isolated from a marine algae.</title>
        <authorList>
            <person name="Lee M.W."/>
            <person name="Lee J.K."/>
            <person name="Kim J.M."/>
            <person name="Choi D.G."/>
            <person name="Baek J.H."/>
            <person name="Bayburt H."/>
            <person name="Jung J.J."/>
            <person name="Han D.M."/>
            <person name="Jeon C.O."/>
        </authorList>
    </citation>
    <scope>NUCLEOTIDE SEQUENCE [LARGE SCALE GENOMIC DNA]</scope>
    <source>
        <strain evidence="4 5">S88</strain>
    </source>
</reference>
<accession>A0ABZ2HHH4</accession>
<name>A0ABZ2HHH4_9RHOB</name>
<evidence type="ECO:0000256" key="1">
    <source>
        <dbReference type="ARBA" id="ARBA00004948"/>
    </source>
</evidence>
<sequence>MADTEPPRLYLITPSEIELSRFPAQLAQVLDAHEAACVRLALSSHDENTLCRAADACREVTTARDVALVIDTHFVLADRLGLDGVHLTDGARSVRKARKALGPDAIVGAFCGASRHEGMNAAESGTDYVSFGPAGVSALGDGSQADLDLFRWWSEMIEIPVVAEGALDPSTVQALTTMTDFFGVGDEIWRQDDPTEALAALIATMS</sequence>
<dbReference type="EMBL" id="CP146069">
    <property type="protein sequence ID" value="WWR45108.1"/>
    <property type="molecule type" value="Genomic_DNA"/>
</dbReference>
<dbReference type="InterPro" id="IPR013785">
    <property type="entry name" value="Aldolase_TIM"/>
</dbReference>